<feature type="compositionally biased region" description="Basic and acidic residues" evidence="1">
    <location>
        <begin position="182"/>
        <end position="217"/>
    </location>
</feature>
<feature type="compositionally biased region" description="Polar residues" evidence="1">
    <location>
        <begin position="367"/>
        <end position="379"/>
    </location>
</feature>
<dbReference type="InParanoid" id="A0A409YJ30"/>
<sequence length="406" mass="44852">MKFKTPEGILADLSVPHVTYDMLKQALRHAEYLASRIAQIPDAGSEHRASVQSIINALGSLIKGYENLDEKQVENAIQLVRAKLKRLIESLQRISPKMADRFRKTVEDANPSLSVIPDSEIVSIRSDEADCGSVILPMHRVPQQYARGPVVAPPGPFGQVTNRNPDWIAYSGTSLSSAARKRYNEPPRGTYHDHGDRQVEPQRDDNQTVQAPRERTANRSIAQPQARPTHERPTQNPVLPRTTVDQRALPVPPARTFTNYATRQDYERHNVPSTTDQVTRANPARFTDEDLRTPSQSFLARFAALHQHPGPATGIHEGAPQPYVEGFDARPSGFQAGQHHYWARVPRTNDTRDAGPSTGPQVAGPSTAPQVAGPSTGTDDQPEGDPRNISGASFMDDDDDDDMYCD</sequence>
<feature type="compositionally biased region" description="Acidic residues" evidence="1">
    <location>
        <begin position="395"/>
        <end position="406"/>
    </location>
</feature>
<dbReference type="EMBL" id="NHTK01001119">
    <property type="protein sequence ID" value="PPR03002.1"/>
    <property type="molecule type" value="Genomic_DNA"/>
</dbReference>
<evidence type="ECO:0000313" key="3">
    <source>
        <dbReference type="Proteomes" id="UP000284842"/>
    </source>
</evidence>
<organism evidence="2 3">
    <name type="scientific">Panaeolus cyanescens</name>
    <dbReference type="NCBI Taxonomy" id="181874"/>
    <lineage>
        <taxon>Eukaryota</taxon>
        <taxon>Fungi</taxon>
        <taxon>Dikarya</taxon>
        <taxon>Basidiomycota</taxon>
        <taxon>Agaricomycotina</taxon>
        <taxon>Agaricomycetes</taxon>
        <taxon>Agaricomycetidae</taxon>
        <taxon>Agaricales</taxon>
        <taxon>Agaricineae</taxon>
        <taxon>Galeropsidaceae</taxon>
        <taxon>Panaeolus</taxon>
    </lineage>
</organism>
<dbReference type="AlphaFoldDB" id="A0A409YJ30"/>
<proteinExistence type="predicted"/>
<feature type="region of interest" description="Disordered" evidence="1">
    <location>
        <begin position="182"/>
        <end position="244"/>
    </location>
</feature>
<keyword evidence="3" id="KW-1185">Reference proteome</keyword>
<evidence type="ECO:0000256" key="1">
    <source>
        <dbReference type="SAM" id="MobiDB-lite"/>
    </source>
</evidence>
<gene>
    <name evidence="2" type="ORF">CVT24_012331</name>
</gene>
<comment type="caution">
    <text evidence="2">The sequence shown here is derived from an EMBL/GenBank/DDBJ whole genome shotgun (WGS) entry which is preliminary data.</text>
</comment>
<protein>
    <submittedName>
        <fullName evidence="2">Uncharacterized protein</fullName>
    </submittedName>
</protein>
<evidence type="ECO:0000313" key="2">
    <source>
        <dbReference type="EMBL" id="PPR03002.1"/>
    </source>
</evidence>
<feature type="region of interest" description="Disordered" evidence="1">
    <location>
        <begin position="347"/>
        <end position="406"/>
    </location>
</feature>
<accession>A0A409YJ30</accession>
<reference evidence="2 3" key="1">
    <citation type="journal article" date="2018" name="Evol. Lett.">
        <title>Horizontal gene cluster transfer increased hallucinogenic mushroom diversity.</title>
        <authorList>
            <person name="Reynolds H.T."/>
            <person name="Vijayakumar V."/>
            <person name="Gluck-Thaler E."/>
            <person name="Korotkin H.B."/>
            <person name="Matheny P.B."/>
            <person name="Slot J.C."/>
        </authorList>
    </citation>
    <scope>NUCLEOTIDE SEQUENCE [LARGE SCALE GENOMIC DNA]</scope>
    <source>
        <strain evidence="2 3">2629</strain>
    </source>
</reference>
<name>A0A409YJ30_9AGAR</name>
<dbReference type="Proteomes" id="UP000284842">
    <property type="component" value="Unassembled WGS sequence"/>
</dbReference>